<evidence type="ECO:0000313" key="2">
    <source>
        <dbReference type="Proteomes" id="UP001209803"/>
    </source>
</evidence>
<protein>
    <submittedName>
        <fullName evidence="1">DUF2491 family protein</fullName>
    </submittedName>
</protein>
<dbReference type="InterPro" id="IPR019621">
    <property type="entry name" value="DUF2491"/>
</dbReference>
<sequence>MFGSLFKRNKEWQPPEVLGLTIGRGITFDPIALRLLPEDSLIERPDSTLMITAQGHCDLGEQSHMHRFYPDDDRFLIQFQGGDGQSDERVDEIMLWYFYDVQYPSGDQEWNRLKQSIRQNSYTLEGEDGNHRYERAWFDTSTGPEDPMTYWEEVCDDRSGSGRRRIFQTAMLYARGLKDGRDEMLLINMEEPDNAERSIAFMIGFPLERHNFSV</sequence>
<dbReference type="Proteomes" id="UP001209803">
    <property type="component" value="Chromosome"/>
</dbReference>
<dbReference type="Pfam" id="PF10679">
    <property type="entry name" value="DUF2491"/>
    <property type="match status" value="1"/>
</dbReference>
<dbReference type="EMBL" id="CP120863">
    <property type="protein sequence ID" value="WFE89628.1"/>
    <property type="molecule type" value="Genomic_DNA"/>
</dbReference>
<proteinExistence type="predicted"/>
<dbReference type="RefSeq" id="WP_152503892.1">
    <property type="nucleotide sequence ID" value="NZ_CP120863.1"/>
</dbReference>
<organism evidence="1 2">
    <name type="scientific">Roseibium porphyridii</name>
    <dbReference type="NCBI Taxonomy" id="2866279"/>
    <lineage>
        <taxon>Bacteria</taxon>
        <taxon>Pseudomonadati</taxon>
        <taxon>Pseudomonadota</taxon>
        <taxon>Alphaproteobacteria</taxon>
        <taxon>Hyphomicrobiales</taxon>
        <taxon>Stappiaceae</taxon>
        <taxon>Roseibium</taxon>
    </lineage>
</organism>
<accession>A0ABY8FAG1</accession>
<name>A0ABY8FAG1_9HYPH</name>
<evidence type="ECO:0000313" key="1">
    <source>
        <dbReference type="EMBL" id="WFE89628.1"/>
    </source>
</evidence>
<gene>
    <name evidence="1" type="ORF">K1718_26320</name>
</gene>
<reference evidence="1 2" key="1">
    <citation type="submission" date="2023-03" db="EMBL/GenBank/DDBJ databases">
        <title>Roseibium porphyridii sp. nov. and Roseibium rhodosorbium sp. nov. isolated from marine algae, Porphyridium cruentum and Rhodosorus marinus, respectively.</title>
        <authorList>
            <person name="Lee M.W."/>
            <person name="Choi B.J."/>
            <person name="Lee J.K."/>
            <person name="Choi D.G."/>
            <person name="Baek J.H."/>
            <person name="Bayburt H."/>
            <person name="Kim J.M."/>
            <person name="Han D.M."/>
            <person name="Kim K.H."/>
            <person name="Jeon C.O."/>
        </authorList>
    </citation>
    <scope>NUCLEOTIDE SEQUENCE [LARGE SCALE GENOMIC DNA]</scope>
    <source>
        <strain evidence="1 2">KMA01</strain>
    </source>
</reference>
<keyword evidence="2" id="KW-1185">Reference proteome</keyword>